<dbReference type="RefSeq" id="XP_007388794.1">
    <property type="nucleotide sequence ID" value="XM_007388732.1"/>
</dbReference>
<protein>
    <submittedName>
        <fullName evidence="2">Uncharacterized protein</fullName>
    </submittedName>
</protein>
<dbReference type="Proteomes" id="UP000054196">
    <property type="component" value="Unassembled WGS sequence"/>
</dbReference>
<evidence type="ECO:0000313" key="3">
    <source>
        <dbReference type="Proteomes" id="UP000054196"/>
    </source>
</evidence>
<organism evidence="2 3">
    <name type="scientific">Punctularia strigosozonata (strain HHB-11173)</name>
    <name type="common">White-rot fungus</name>
    <dbReference type="NCBI Taxonomy" id="741275"/>
    <lineage>
        <taxon>Eukaryota</taxon>
        <taxon>Fungi</taxon>
        <taxon>Dikarya</taxon>
        <taxon>Basidiomycota</taxon>
        <taxon>Agaricomycotina</taxon>
        <taxon>Agaricomycetes</taxon>
        <taxon>Corticiales</taxon>
        <taxon>Punctulariaceae</taxon>
        <taxon>Punctularia</taxon>
    </lineage>
</organism>
<dbReference type="AlphaFoldDB" id="R7S0U1"/>
<name>R7S0U1_PUNST</name>
<accession>R7S0U1</accession>
<dbReference type="HOGENOM" id="CLU_044614_3_1_1"/>
<keyword evidence="1" id="KW-1133">Transmembrane helix</keyword>
<feature type="transmembrane region" description="Helical" evidence="1">
    <location>
        <begin position="126"/>
        <end position="150"/>
    </location>
</feature>
<evidence type="ECO:0000313" key="2">
    <source>
        <dbReference type="EMBL" id="EIN04005.1"/>
    </source>
</evidence>
<keyword evidence="1" id="KW-0812">Transmembrane</keyword>
<dbReference type="KEGG" id="psq:PUNSTDRAFT_139046"/>
<reference evidence="3" key="1">
    <citation type="journal article" date="2012" name="Science">
        <title>The Paleozoic origin of enzymatic lignin decomposition reconstructed from 31 fungal genomes.</title>
        <authorList>
            <person name="Floudas D."/>
            <person name="Binder M."/>
            <person name="Riley R."/>
            <person name="Barry K."/>
            <person name="Blanchette R.A."/>
            <person name="Henrissat B."/>
            <person name="Martinez A.T."/>
            <person name="Otillar R."/>
            <person name="Spatafora J.W."/>
            <person name="Yadav J.S."/>
            <person name="Aerts A."/>
            <person name="Benoit I."/>
            <person name="Boyd A."/>
            <person name="Carlson A."/>
            <person name="Copeland A."/>
            <person name="Coutinho P.M."/>
            <person name="de Vries R.P."/>
            <person name="Ferreira P."/>
            <person name="Findley K."/>
            <person name="Foster B."/>
            <person name="Gaskell J."/>
            <person name="Glotzer D."/>
            <person name="Gorecki P."/>
            <person name="Heitman J."/>
            <person name="Hesse C."/>
            <person name="Hori C."/>
            <person name="Igarashi K."/>
            <person name="Jurgens J.A."/>
            <person name="Kallen N."/>
            <person name="Kersten P."/>
            <person name="Kohler A."/>
            <person name="Kuees U."/>
            <person name="Kumar T.K.A."/>
            <person name="Kuo A."/>
            <person name="LaButti K."/>
            <person name="Larrondo L.F."/>
            <person name="Lindquist E."/>
            <person name="Ling A."/>
            <person name="Lombard V."/>
            <person name="Lucas S."/>
            <person name="Lundell T."/>
            <person name="Martin R."/>
            <person name="McLaughlin D.J."/>
            <person name="Morgenstern I."/>
            <person name="Morin E."/>
            <person name="Murat C."/>
            <person name="Nagy L.G."/>
            <person name="Nolan M."/>
            <person name="Ohm R.A."/>
            <person name="Patyshakuliyeva A."/>
            <person name="Rokas A."/>
            <person name="Ruiz-Duenas F.J."/>
            <person name="Sabat G."/>
            <person name="Salamov A."/>
            <person name="Samejima M."/>
            <person name="Schmutz J."/>
            <person name="Slot J.C."/>
            <person name="St John F."/>
            <person name="Stenlid J."/>
            <person name="Sun H."/>
            <person name="Sun S."/>
            <person name="Syed K."/>
            <person name="Tsang A."/>
            <person name="Wiebenga A."/>
            <person name="Young D."/>
            <person name="Pisabarro A."/>
            <person name="Eastwood D.C."/>
            <person name="Martin F."/>
            <person name="Cullen D."/>
            <person name="Grigoriev I.V."/>
            <person name="Hibbett D.S."/>
        </authorList>
    </citation>
    <scope>NUCLEOTIDE SEQUENCE [LARGE SCALE GENOMIC DNA]</scope>
    <source>
        <strain evidence="3">HHB-11173 SS5</strain>
    </source>
</reference>
<dbReference type="OMA" id="RMWWIAR"/>
<feature type="transmembrane region" description="Helical" evidence="1">
    <location>
        <begin position="170"/>
        <end position="190"/>
    </location>
</feature>
<dbReference type="eggNOG" id="ENOG502R11K">
    <property type="taxonomic scope" value="Eukaryota"/>
</dbReference>
<evidence type="ECO:0000256" key="1">
    <source>
        <dbReference type="SAM" id="Phobius"/>
    </source>
</evidence>
<feature type="transmembrane region" description="Helical" evidence="1">
    <location>
        <begin position="97"/>
        <end position="119"/>
    </location>
</feature>
<gene>
    <name evidence="2" type="ORF">PUNSTDRAFT_139046</name>
</gene>
<dbReference type="GeneID" id="18880223"/>
<feature type="transmembrane region" description="Helical" evidence="1">
    <location>
        <begin position="211"/>
        <end position="234"/>
    </location>
</feature>
<keyword evidence="1" id="KW-0472">Membrane</keyword>
<feature type="transmembrane region" description="Helical" evidence="1">
    <location>
        <begin position="20"/>
        <end position="37"/>
    </location>
</feature>
<feature type="transmembrane region" description="Helical" evidence="1">
    <location>
        <begin position="246"/>
        <end position="266"/>
    </location>
</feature>
<keyword evidence="3" id="KW-1185">Reference proteome</keyword>
<sequence length="334" mass="36905">MALTVLPNVSVLVSIWLETLFYGIYVVVFMMAFWIICNRRGTHFSSLPVAGITVLMFCICTAHVGVNFTRLIQAFILPETKEETLKYLYDLTQPTNIAKQALWVCNNLLADSVIVWRLWTVWGNRWTVCILPVILLLSTTAFGIAVLATFSEINVRSSIFTVRFTQRATAQYAFSLCNNVVTTALIAGRIMWVTDGMKGMFDGAQRKYWRVILVVIESGAVYAFTQIIQLSFYVSKFPGIYFVADSFVQIMAIVPTMIVVVVGMGFTSTSPSLTVQGGRTTAGTGSIVFAGPPLNDRSELSIELAVGQQSSHGLTDSTLGNSHSKLQWQTTSEV</sequence>
<dbReference type="OrthoDB" id="3354175at2759"/>
<dbReference type="EMBL" id="JH687557">
    <property type="protein sequence ID" value="EIN04005.1"/>
    <property type="molecule type" value="Genomic_DNA"/>
</dbReference>
<proteinExistence type="predicted"/>
<feature type="transmembrane region" description="Helical" evidence="1">
    <location>
        <begin position="49"/>
        <end position="77"/>
    </location>
</feature>